<dbReference type="InterPro" id="IPR052191">
    <property type="entry name" value="tRNA_ntf/polyA_polymerase_I"/>
</dbReference>
<accession>A0A7X9FSR8</accession>
<dbReference type="Gene3D" id="1.10.3090.10">
    <property type="entry name" value="cca-adding enzyme, domain 2"/>
    <property type="match status" value="1"/>
</dbReference>
<dbReference type="PANTHER" id="PTHR43051">
    <property type="entry name" value="POLYNUCLEOTIDE ADENYLYLTRANSFERASE FAMILY PROTEIN"/>
    <property type="match status" value="1"/>
</dbReference>
<dbReference type="GO" id="GO:0000166">
    <property type="term" value="F:nucleotide binding"/>
    <property type="evidence" value="ECO:0007669"/>
    <property type="project" value="UniProtKB-KW"/>
</dbReference>
<evidence type="ECO:0000259" key="5">
    <source>
        <dbReference type="Pfam" id="PF12627"/>
    </source>
</evidence>
<comment type="caution">
    <text evidence="6">The sequence shown here is derived from an EMBL/GenBank/DDBJ whole genome shotgun (WGS) entry which is preliminary data.</text>
</comment>
<gene>
    <name evidence="6" type="ORF">GYA55_08665</name>
</gene>
<feature type="domain" description="Poly A polymerase head" evidence="4">
    <location>
        <begin position="74"/>
        <end position="204"/>
    </location>
</feature>
<dbReference type="Proteomes" id="UP000524246">
    <property type="component" value="Unassembled WGS sequence"/>
</dbReference>
<sequence>MQYQVLSVGIASLPLSNYSWDGMNDVKKQECEPKENSCSKPFIYTRHEHQISSHLIDPDALKILYRLQRFGFKAYLVGGSVRDLLLNKRPKDFDIATNATPRQVKELFRNSRIIGRRFKLVHVVFRGQKTIEVSTFRDASSLNNSDQNNSEDIRPIMTDNTYGNEETDAVRRDITINALFLDPKDMSIIDYVGGINDIRDGVVRVIGNPDIRFAEDPVRLIRVIRHAARAGFIVEKKTWASIVKNTELIRRSSTVRVYEEVKKDLLSGYSLGILRLLAKSNLLPLLFPALGKHANLLLSENSPLSNMLGRIDDSKRKGIEYNNATILSNISFFLRKPDSISFNILERFQDEEVIHEHVLKCFHGLAVPRKERERIDGILTLWFLLAAGSKRFHMRKNKEERDSLYDLLFIFDSHDLSLFESRIREEAIARNKYRNERRRKRLIRNG</sequence>
<dbReference type="CDD" id="cd05398">
    <property type="entry name" value="NT_ClassII-CCAase"/>
    <property type="match status" value="1"/>
</dbReference>
<evidence type="ECO:0008006" key="8">
    <source>
        <dbReference type="Google" id="ProtNLM"/>
    </source>
</evidence>
<evidence type="ECO:0000256" key="3">
    <source>
        <dbReference type="RuleBase" id="RU003953"/>
    </source>
</evidence>
<dbReference type="GO" id="GO:0003723">
    <property type="term" value="F:RNA binding"/>
    <property type="evidence" value="ECO:0007669"/>
    <property type="project" value="UniProtKB-KW"/>
</dbReference>
<feature type="domain" description="tRNA nucleotidyltransferase/poly(A) polymerase RNA and SrmB- binding" evidence="5">
    <location>
        <begin position="231"/>
        <end position="290"/>
    </location>
</feature>
<reference evidence="6 7" key="1">
    <citation type="journal article" date="2020" name="Biotechnol. Biofuels">
        <title>New insights from the biogas microbiome by comprehensive genome-resolved metagenomics of nearly 1600 species originating from multiple anaerobic digesters.</title>
        <authorList>
            <person name="Campanaro S."/>
            <person name="Treu L."/>
            <person name="Rodriguez-R L.M."/>
            <person name="Kovalovszki A."/>
            <person name="Ziels R.M."/>
            <person name="Maus I."/>
            <person name="Zhu X."/>
            <person name="Kougias P.G."/>
            <person name="Basile A."/>
            <person name="Luo G."/>
            <person name="Schluter A."/>
            <person name="Konstantinidis K.T."/>
            <person name="Angelidaki I."/>
        </authorList>
    </citation>
    <scope>NUCLEOTIDE SEQUENCE [LARGE SCALE GENOMIC DNA]</scope>
    <source>
        <strain evidence="6">AS27yjCOA_65</strain>
    </source>
</reference>
<evidence type="ECO:0000313" key="7">
    <source>
        <dbReference type="Proteomes" id="UP000524246"/>
    </source>
</evidence>
<protein>
    <recommendedName>
        <fullName evidence="8">Polynucleotide adenylyltransferase</fullName>
    </recommendedName>
</protein>
<evidence type="ECO:0000313" key="6">
    <source>
        <dbReference type="EMBL" id="NMC63228.1"/>
    </source>
</evidence>
<dbReference type="PANTHER" id="PTHR43051:SF1">
    <property type="entry name" value="POLYNUCLEOTIDE ADENYLYLTRANSFERASE FAMILY PROTEIN"/>
    <property type="match status" value="1"/>
</dbReference>
<organism evidence="6 7">
    <name type="scientific">SAR324 cluster bacterium</name>
    <dbReference type="NCBI Taxonomy" id="2024889"/>
    <lineage>
        <taxon>Bacteria</taxon>
        <taxon>Deltaproteobacteria</taxon>
        <taxon>SAR324 cluster</taxon>
    </lineage>
</organism>
<comment type="similarity">
    <text evidence="3">Belongs to the tRNA nucleotidyltransferase/poly(A) polymerase family.</text>
</comment>
<keyword evidence="1 3" id="KW-0808">Transferase</keyword>
<keyword evidence="3" id="KW-0694">RNA-binding</keyword>
<dbReference type="SUPFAM" id="SSF81301">
    <property type="entry name" value="Nucleotidyltransferase"/>
    <property type="match status" value="1"/>
</dbReference>
<dbReference type="InterPro" id="IPR043519">
    <property type="entry name" value="NT_sf"/>
</dbReference>
<dbReference type="Pfam" id="PF12627">
    <property type="entry name" value="PolyA_pol_RNAbd"/>
    <property type="match status" value="1"/>
</dbReference>
<keyword evidence="2" id="KW-0547">Nucleotide-binding</keyword>
<dbReference type="Pfam" id="PF01743">
    <property type="entry name" value="PolyA_pol"/>
    <property type="match status" value="1"/>
</dbReference>
<dbReference type="AlphaFoldDB" id="A0A7X9FSR8"/>
<evidence type="ECO:0000256" key="1">
    <source>
        <dbReference type="ARBA" id="ARBA00022679"/>
    </source>
</evidence>
<dbReference type="Gene3D" id="3.30.460.10">
    <property type="entry name" value="Beta Polymerase, domain 2"/>
    <property type="match status" value="1"/>
</dbReference>
<dbReference type="EMBL" id="JAAZON010000386">
    <property type="protein sequence ID" value="NMC63228.1"/>
    <property type="molecule type" value="Genomic_DNA"/>
</dbReference>
<dbReference type="GO" id="GO:0016779">
    <property type="term" value="F:nucleotidyltransferase activity"/>
    <property type="evidence" value="ECO:0007669"/>
    <property type="project" value="InterPro"/>
</dbReference>
<proteinExistence type="inferred from homology"/>
<dbReference type="InterPro" id="IPR002646">
    <property type="entry name" value="PolA_pol_head_dom"/>
</dbReference>
<evidence type="ECO:0000259" key="4">
    <source>
        <dbReference type="Pfam" id="PF01743"/>
    </source>
</evidence>
<dbReference type="SUPFAM" id="SSF81891">
    <property type="entry name" value="Poly A polymerase C-terminal region-like"/>
    <property type="match status" value="1"/>
</dbReference>
<evidence type="ECO:0000256" key="2">
    <source>
        <dbReference type="ARBA" id="ARBA00022741"/>
    </source>
</evidence>
<dbReference type="InterPro" id="IPR032828">
    <property type="entry name" value="PolyA_RNA-bd"/>
</dbReference>
<dbReference type="GO" id="GO:0006396">
    <property type="term" value="P:RNA processing"/>
    <property type="evidence" value="ECO:0007669"/>
    <property type="project" value="InterPro"/>
</dbReference>
<name>A0A7X9FSR8_9DELT</name>